<gene>
    <name evidence="5" type="primary">mhqR_8</name>
    <name evidence="5" type="ORF">SDC9_143695</name>
</gene>
<dbReference type="PANTHER" id="PTHR42756">
    <property type="entry name" value="TRANSCRIPTIONAL REGULATOR, MARR"/>
    <property type="match status" value="1"/>
</dbReference>
<dbReference type="PROSITE" id="PS50995">
    <property type="entry name" value="HTH_MARR_2"/>
    <property type="match status" value="1"/>
</dbReference>
<evidence type="ECO:0000256" key="3">
    <source>
        <dbReference type="ARBA" id="ARBA00023163"/>
    </source>
</evidence>
<dbReference type="GO" id="GO:0003677">
    <property type="term" value="F:DNA binding"/>
    <property type="evidence" value="ECO:0007669"/>
    <property type="project" value="UniProtKB-KW"/>
</dbReference>
<feature type="domain" description="HTH marR-type" evidence="4">
    <location>
        <begin position="4"/>
        <end position="135"/>
    </location>
</feature>
<keyword evidence="2" id="KW-0238">DNA-binding</keyword>
<dbReference type="SUPFAM" id="SSF46785">
    <property type="entry name" value="Winged helix' DNA-binding domain"/>
    <property type="match status" value="1"/>
</dbReference>
<organism evidence="5">
    <name type="scientific">bioreactor metagenome</name>
    <dbReference type="NCBI Taxonomy" id="1076179"/>
    <lineage>
        <taxon>unclassified sequences</taxon>
        <taxon>metagenomes</taxon>
        <taxon>ecological metagenomes</taxon>
    </lineage>
</organism>
<dbReference type="SMART" id="SM00347">
    <property type="entry name" value="HTH_MARR"/>
    <property type="match status" value="1"/>
</dbReference>
<accession>A0A645E4M6</accession>
<comment type="caution">
    <text evidence="5">The sequence shown here is derived from an EMBL/GenBank/DDBJ whole genome shotgun (WGS) entry which is preliminary data.</text>
</comment>
<keyword evidence="1" id="KW-0805">Transcription regulation</keyword>
<dbReference type="GO" id="GO:0003700">
    <property type="term" value="F:DNA-binding transcription factor activity"/>
    <property type="evidence" value="ECO:0007669"/>
    <property type="project" value="InterPro"/>
</dbReference>
<dbReference type="AlphaFoldDB" id="A0A645E4M6"/>
<sequence>MESNECINHLMNRAQQTVHQQFRAALTEFGVTPVQYAVLSTLWKEGSLTPSQIAAAVSLDSSTVTGILDRLEQKKLLRRMPDKTDRRVLRISLTEAGSALEAPVMQAVDRCNKAVMTVYSSEEQELLVRLLQRLS</sequence>
<dbReference type="Gene3D" id="1.10.10.10">
    <property type="entry name" value="Winged helix-like DNA-binding domain superfamily/Winged helix DNA-binding domain"/>
    <property type="match status" value="1"/>
</dbReference>
<evidence type="ECO:0000313" key="5">
    <source>
        <dbReference type="EMBL" id="MPM96531.1"/>
    </source>
</evidence>
<dbReference type="InterPro" id="IPR000835">
    <property type="entry name" value="HTH_MarR-typ"/>
</dbReference>
<evidence type="ECO:0000256" key="1">
    <source>
        <dbReference type="ARBA" id="ARBA00023015"/>
    </source>
</evidence>
<keyword evidence="3" id="KW-0804">Transcription</keyword>
<dbReference type="InterPro" id="IPR036390">
    <property type="entry name" value="WH_DNA-bd_sf"/>
</dbReference>
<evidence type="ECO:0000256" key="2">
    <source>
        <dbReference type="ARBA" id="ARBA00023125"/>
    </source>
</evidence>
<evidence type="ECO:0000259" key="4">
    <source>
        <dbReference type="PROSITE" id="PS50995"/>
    </source>
</evidence>
<dbReference type="PRINTS" id="PR00598">
    <property type="entry name" value="HTHMARR"/>
</dbReference>
<protein>
    <submittedName>
        <fullName evidence="5">HTH-type transcriptional regulator MhqR</fullName>
    </submittedName>
</protein>
<proteinExistence type="predicted"/>
<reference evidence="5" key="1">
    <citation type="submission" date="2019-08" db="EMBL/GenBank/DDBJ databases">
        <authorList>
            <person name="Kucharzyk K."/>
            <person name="Murdoch R.W."/>
            <person name="Higgins S."/>
            <person name="Loffler F."/>
        </authorList>
    </citation>
    <scope>NUCLEOTIDE SEQUENCE</scope>
</reference>
<dbReference type="InterPro" id="IPR036388">
    <property type="entry name" value="WH-like_DNA-bd_sf"/>
</dbReference>
<dbReference type="EMBL" id="VSSQ01042904">
    <property type="protein sequence ID" value="MPM96531.1"/>
    <property type="molecule type" value="Genomic_DNA"/>
</dbReference>
<name>A0A645E4M6_9ZZZZ</name>
<dbReference type="PANTHER" id="PTHR42756:SF1">
    <property type="entry name" value="TRANSCRIPTIONAL REPRESSOR OF EMRAB OPERON"/>
    <property type="match status" value="1"/>
</dbReference>
<dbReference type="Pfam" id="PF01047">
    <property type="entry name" value="MarR"/>
    <property type="match status" value="1"/>
</dbReference>